<dbReference type="InterPro" id="IPR007373">
    <property type="entry name" value="Thiamin_PyroPKinase_B1-bd"/>
</dbReference>
<dbReference type="NCBIfam" id="TIGR01378">
    <property type="entry name" value="thi_PPkinase"/>
    <property type="match status" value="1"/>
</dbReference>
<feature type="domain" description="Thiamin pyrophosphokinase thiamin-binding" evidence="6">
    <location>
        <begin position="141"/>
        <end position="207"/>
    </location>
</feature>
<dbReference type="InterPro" id="IPR007371">
    <property type="entry name" value="TPK_catalytic"/>
</dbReference>
<dbReference type="GO" id="GO:0016301">
    <property type="term" value="F:kinase activity"/>
    <property type="evidence" value="ECO:0007669"/>
    <property type="project" value="UniProtKB-KW"/>
</dbReference>
<dbReference type="OrthoDB" id="9804377at2"/>
<dbReference type="Pfam" id="PF04265">
    <property type="entry name" value="TPK_B1_binding"/>
    <property type="match status" value="1"/>
</dbReference>
<dbReference type="PANTHER" id="PTHR41299:SF1">
    <property type="entry name" value="THIAMINE PYROPHOSPHOKINASE"/>
    <property type="match status" value="1"/>
</dbReference>
<comment type="caution">
    <text evidence="7">The sequence shown here is derived from an EMBL/GenBank/DDBJ whole genome shotgun (WGS) entry which is preliminary data.</text>
</comment>
<name>A0A5D4T4L4_9BACI</name>
<evidence type="ECO:0000256" key="3">
    <source>
        <dbReference type="ARBA" id="ARBA00022777"/>
    </source>
</evidence>
<evidence type="ECO:0000313" key="7">
    <source>
        <dbReference type="EMBL" id="TYS70637.1"/>
    </source>
</evidence>
<dbReference type="EMBL" id="VTEV01000001">
    <property type="protein sequence ID" value="TYS70637.1"/>
    <property type="molecule type" value="Genomic_DNA"/>
</dbReference>
<evidence type="ECO:0000256" key="2">
    <source>
        <dbReference type="ARBA" id="ARBA00022741"/>
    </source>
</evidence>
<evidence type="ECO:0000259" key="6">
    <source>
        <dbReference type="SMART" id="SM00983"/>
    </source>
</evidence>
<sequence>MRIHIVAGGPTELIPELHDWQAEDVLWVGVDRGVAYLLERNIVPAKAFGDFDSITSEELHKIKAQLPHAEVYPSEKDETDTELAVNWALEQKPALIRIFGGTGGRLDHFLGNIQLLLKGLEKGAVIEIHDIQNQIYALKEGTYSIKKYESLPFISFMPITPDVKGITLKGFKYPLEKKHIRFGDTLCISNELEVESGTFSFDEGILMVIRSRDYHPLS</sequence>
<dbReference type="Proteomes" id="UP000322524">
    <property type="component" value="Unassembled WGS sequence"/>
</dbReference>
<dbReference type="AlphaFoldDB" id="A0A5D4T4L4"/>
<dbReference type="GO" id="GO:0005524">
    <property type="term" value="F:ATP binding"/>
    <property type="evidence" value="ECO:0007669"/>
    <property type="project" value="UniProtKB-KW"/>
</dbReference>
<dbReference type="InterPro" id="IPR053149">
    <property type="entry name" value="TPK"/>
</dbReference>
<dbReference type="Pfam" id="PF04263">
    <property type="entry name" value="TPK_catalytic"/>
    <property type="match status" value="1"/>
</dbReference>
<dbReference type="Gene3D" id="3.40.50.10240">
    <property type="entry name" value="Thiamin pyrophosphokinase, catalytic domain"/>
    <property type="match status" value="1"/>
</dbReference>
<dbReference type="PANTHER" id="PTHR41299">
    <property type="entry name" value="THIAMINE PYROPHOSPHOKINASE"/>
    <property type="match status" value="1"/>
</dbReference>
<dbReference type="InterPro" id="IPR006282">
    <property type="entry name" value="Thi_PPkinase"/>
</dbReference>
<evidence type="ECO:0000256" key="4">
    <source>
        <dbReference type="ARBA" id="ARBA00022840"/>
    </source>
</evidence>
<dbReference type="GO" id="GO:0030975">
    <property type="term" value="F:thiamine binding"/>
    <property type="evidence" value="ECO:0007669"/>
    <property type="project" value="InterPro"/>
</dbReference>
<proteinExistence type="predicted"/>
<evidence type="ECO:0000256" key="5">
    <source>
        <dbReference type="NCBIfam" id="TIGR01378"/>
    </source>
</evidence>
<dbReference type="SUPFAM" id="SSF63999">
    <property type="entry name" value="Thiamin pyrophosphokinase, catalytic domain"/>
    <property type="match status" value="1"/>
</dbReference>
<dbReference type="CDD" id="cd07995">
    <property type="entry name" value="TPK"/>
    <property type="match status" value="1"/>
</dbReference>
<dbReference type="GO" id="GO:0009229">
    <property type="term" value="P:thiamine diphosphate biosynthetic process"/>
    <property type="evidence" value="ECO:0007669"/>
    <property type="project" value="InterPro"/>
</dbReference>
<dbReference type="GO" id="GO:0004788">
    <property type="term" value="F:thiamine diphosphokinase activity"/>
    <property type="evidence" value="ECO:0007669"/>
    <property type="project" value="UniProtKB-UniRule"/>
</dbReference>
<dbReference type="GO" id="GO:0006772">
    <property type="term" value="P:thiamine metabolic process"/>
    <property type="evidence" value="ECO:0007669"/>
    <property type="project" value="UniProtKB-UniRule"/>
</dbReference>
<dbReference type="SMART" id="SM00983">
    <property type="entry name" value="TPK_B1_binding"/>
    <property type="match status" value="1"/>
</dbReference>
<dbReference type="InterPro" id="IPR036759">
    <property type="entry name" value="TPK_catalytic_sf"/>
</dbReference>
<dbReference type="RefSeq" id="WP_148986547.1">
    <property type="nucleotide sequence ID" value="NZ_VTEV01000001.1"/>
</dbReference>
<dbReference type="STRING" id="79883.GCA_001636495_03061"/>
<organism evidence="7 8">
    <name type="scientific">Sutcliffiella horikoshii</name>
    <dbReference type="NCBI Taxonomy" id="79883"/>
    <lineage>
        <taxon>Bacteria</taxon>
        <taxon>Bacillati</taxon>
        <taxon>Bacillota</taxon>
        <taxon>Bacilli</taxon>
        <taxon>Bacillales</taxon>
        <taxon>Bacillaceae</taxon>
        <taxon>Sutcliffiella</taxon>
    </lineage>
</organism>
<protein>
    <recommendedName>
        <fullName evidence="5">Thiamine diphosphokinase</fullName>
        <ecNumber evidence="5">2.7.6.2</ecNumber>
    </recommendedName>
</protein>
<accession>A0A5D4T4L4</accession>
<keyword evidence="3 7" id="KW-0418">Kinase</keyword>
<evidence type="ECO:0000256" key="1">
    <source>
        <dbReference type="ARBA" id="ARBA00022679"/>
    </source>
</evidence>
<gene>
    <name evidence="7" type="ORF">FZC76_01735</name>
</gene>
<reference evidence="7 8" key="1">
    <citation type="submission" date="2019-08" db="EMBL/GenBank/DDBJ databases">
        <title>Bacillus genomes from the desert of Cuatro Cienegas, Coahuila.</title>
        <authorList>
            <person name="Olmedo-Alvarez G."/>
        </authorList>
    </citation>
    <scope>NUCLEOTIDE SEQUENCE [LARGE SCALE GENOMIC DNA]</scope>
    <source>
        <strain evidence="7 8">CH28_1T</strain>
    </source>
</reference>
<dbReference type="InterPro" id="IPR036371">
    <property type="entry name" value="TPK_B1-bd_sf"/>
</dbReference>
<dbReference type="EC" id="2.7.6.2" evidence="5"/>
<keyword evidence="1 7" id="KW-0808">Transferase</keyword>
<keyword evidence="4" id="KW-0067">ATP-binding</keyword>
<keyword evidence="2" id="KW-0547">Nucleotide-binding</keyword>
<dbReference type="SUPFAM" id="SSF63862">
    <property type="entry name" value="Thiamin pyrophosphokinase, substrate-binding domain"/>
    <property type="match status" value="1"/>
</dbReference>
<evidence type="ECO:0000313" key="8">
    <source>
        <dbReference type="Proteomes" id="UP000322524"/>
    </source>
</evidence>